<proteinExistence type="predicted"/>
<protein>
    <submittedName>
        <fullName evidence="2">Uncharacterized protein</fullName>
    </submittedName>
</protein>
<evidence type="ECO:0000313" key="3">
    <source>
        <dbReference type="Proteomes" id="UP000093000"/>
    </source>
</evidence>
<organism evidence="2 3">
    <name type="scientific">Choanephora cucurbitarum</name>
    <dbReference type="NCBI Taxonomy" id="101091"/>
    <lineage>
        <taxon>Eukaryota</taxon>
        <taxon>Fungi</taxon>
        <taxon>Fungi incertae sedis</taxon>
        <taxon>Mucoromycota</taxon>
        <taxon>Mucoromycotina</taxon>
        <taxon>Mucoromycetes</taxon>
        <taxon>Mucorales</taxon>
        <taxon>Mucorineae</taxon>
        <taxon>Choanephoraceae</taxon>
        <taxon>Choanephoroideae</taxon>
        <taxon>Choanephora</taxon>
    </lineage>
</organism>
<name>A0A1C7N0P1_9FUNG</name>
<dbReference type="Proteomes" id="UP000093000">
    <property type="component" value="Unassembled WGS sequence"/>
</dbReference>
<feature type="region of interest" description="Disordered" evidence="1">
    <location>
        <begin position="55"/>
        <end position="81"/>
    </location>
</feature>
<dbReference type="AlphaFoldDB" id="A0A1C7N0P1"/>
<gene>
    <name evidence="2" type="ORF">A0J61_09309</name>
</gene>
<keyword evidence="3" id="KW-1185">Reference proteome</keyword>
<evidence type="ECO:0000313" key="2">
    <source>
        <dbReference type="EMBL" id="OBZ82642.1"/>
    </source>
</evidence>
<feature type="compositionally biased region" description="Acidic residues" evidence="1">
    <location>
        <begin position="55"/>
        <end position="67"/>
    </location>
</feature>
<dbReference type="InParanoid" id="A0A1C7N0P1"/>
<accession>A0A1C7N0P1</accession>
<comment type="caution">
    <text evidence="2">The sequence shown here is derived from an EMBL/GenBank/DDBJ whole genome shotgun (WGS) entry which is preliminary data.</text>
</comment>
<reference evidence="2 3" key="1">
    <citation type="submission" date="2016-03" db="EMBL/GenBank/DDBJ databases">
        <title>Choanephora cucurbitarum.</title>
        <authorList>
            <person name="Min B."/>
            <person name="Park H."/>
            <person name="Park J.-H."/>
            <person name="Shin H.-D."/>
            <person name="Choi I.-G."/>
        </authorList>
    </citation>
    <scope>NUCLEOTIDE SEQUENCE [LARGE SCALE GENOMIC DNA]</scope>
    <source>
        <strain evidence="2 3">KUS-F28377</strain>
    </source>
</reference>
<feature type="compositionally biased region" description="Basic residues" evidence="1">
    <location>
        <begin position="72"/>
        <end position="81"/>
    </location>
</feature>
<sequence>MSVFIRNKQDFTTFLEKIQTSDPNVHQVTISSVHLTAEQILFIHQQLPNLTEFNYEDPDLEQDDSDEDHSSCRCHRHDRHE</sequence>
<dbReference type="EMBL" id="LUGH01000820">
    <property type="protein sequence ID" value="OBZ82642.1"/>
    <property type="molecule type" value="Genomic_DNA"/>
</dbReference>
<evidence type="ECO:0000256" key="1">
    <source>
        <dbReference type="SAM" id="MobiDB-lite"/>
    </source>
</evidence>